<feature type="domain" description="HNH nuclease" evidence="1">
    <location>
        <begin position="216"/>
        <end position="276"/>
    </location>
</feature>
<comment type="caution">
    <text evidence="2">The sequence shown here is derived from an EMBL/GenBank/DDBJ whole genome shotgun (WGS) entry which is preliminary data.</text>
</comment>
<keyword evidence="2" id="KW-0540">Nuclease</keyword>
<keyword evidence="2" id="KW-0255">Endonuclease</keyword>
<keyword evidence="3" id="KW-1185">Reference proteome</keyword>
<organism evidence="2 3">
    <name type="scientific">Fusibacter ferrireducens</name>
    <dbReference type="NCBI Taxonomy" id="2785058"/>
    <lineage>
        <taxon>Bacteria</taxon>
        <taxon>Bacillati</taxon>
        <taxon>Bacillota</taxon>
        <taxon>Clostridia</taxon>
        <taxon>Eubacteriales</taxon>
        <taxon>Eubacteriales Family XII. Incertae Sedis</taxon>
        <taxon>Fusibacter</taxon>
    </lineage>
</organism>
<evidence type="ECO:0000313" key="3">
    <source>
        <dbReference type="Proteomes" id="UP000614200"/>
    </source>
</evidence>
<dbReference type="InterPro" id="IPR002711">
    <property type="entry name" value="HNH"/>
</dbReference>
<reference evidence="2 3" key="1">
    <citation type="submission" date="2020-11" db="EMBL/GenBank/DDBJ databases">
        <title>Fusibacter basophilias sp. nov.</title>
        <authorList>
            <person name="Qiu D."/>
        </authorList>
    </citation>
    <scope>NUCLEOTIDE SEQUENCE [LARGE SCALE GENOMIC DNA]</scope>
    <source>
        <strain evidence="2 3">Q10-2</strain>
    </source>
</reference>
<dbReference type="CDD" id="cd00085">
    <property type="entry name" value="HNHc"/>
    <property type="match status" value="1"/>
</dbReference>
<dbReference type="GO" id="GO:0004519">
    <property type="term" value="F:endonuclease activity"/>
    <property type="evidence" value="ECO:0007669"/>
    <property type="project" value="UniProtKB-KW"/>
</dbReference>
<gene>
    <name evidence="2" type="ORF">ISU02_18480</name>
</gene>
<name>A0ABR9ZXA1_9FIRM</name>
<dbReference type="InterPro" id="IPR003615">
    <property type="entry name" value="HNH_nuc"/>
</dbReference>
<dbReference type="RefSeq" id="WP_194703326.1">
    <property type="nucleotide sequence ID" value="NZ_JADKNH010000012.1"/>
</dbReference>
<dbReference type="PANTHER" id="PTHR33877">
    <property type="entry name" value="SLL1193 PROTEIN"/>
    <property type="match status" value="1"/>
</dbReference>
<dbReference type="Proteomes" id="UP000614200">
    <property type="component" value="Unassembled WGS sequence"/>
</dbReference>
<dbReference type="PANTHER" id="PTHR33877:SF1">
    <property type="entry name" value="TYPE IV METHYL-DIRECTED RESTRICTION ENZYME ECOKMCRA"/>
    <property type="match status" value="1"/>
</dbReference>
<dbReference type="Gene3D" id="1.10.30.50">
    <property type="match status" value="1"/>
</dbReference>
<protein>
    <submittedName>
        <fullName evidence="2">HNH endonuclease</fullName>
    </submittedName>
</protein>
<accession>A0ABR9ZXA1</accession>
<proteinExistence type="predicted"/>
<keyword evidence="2" id="KW-0378">Hydrolase</keyword>
<dbReference type="SMART" id="SM00507">
    <property type="entry name" value="HNHc"/>
    <property type="match status" value="1"/>
</dbReference>
<evidence type="ECO:0000313" key="2">
    <source>
        <dbReference type="EMBL" id="MBF4695090.1"/>
    </source>
</evidence>
<dbReference type="EMBL" id="JADKNH010000012">
    <property type="protein sequence ID" value="MBF4695090.1"/>
    <property type="molecule type" value="Genomic_DNA"/>
</dbReference>
<dbReference type="Pfam" id="PF01844">
    <property type="entry name" value="HNH"/>
    <property type="match status" value="1"/>
</dbReference>
<dbReference type="InterPro" id="IPR052892">
    <property type="entry name" value="NA-targeting_endonuclease"/>
</dbReference>
<sequence>MSMKQRQLDMTVNYKFASDIIELFLSDNSYDNFHDFVYVTYSDQEDFFNELILEGVKSLTKPTKYTLIHHFIEYYLYTFLANERYFLIKCICDDLDMDSLINFFEDKYEMINSYCKCSFDIYDHFEKLDNDYESSDYENSEEYIQQVDLTFEKYVSDFEKYMPSIIESIFFLLYANKAFIYNFHECISNYITSDLLDKALFDESGHIKRAAYLPEWLKRAVYYRDRGRCQYCNKDLSGMLNILDDNDKHFDHIIPLEKQGTNDATNFQLSCSECNLSKGGSLIRPLEYYEVYW</sequence>
<evidence type="ECO:0000259" key="1">
    <source>
        <dbReference type="SMART" id="SM00507"/>
    </source>
</evidence>